<evidence type="ECO:0000256" key="2">
    <source>
        <dbReference type="ARBA" id="ARBA00007809"/>
    </source>
</evidence>
<dbReference type="EMBL" id="GBRH01210282">
    <property type="protein sequence ID" value="JAD87613.1"/>
    <property type="molecule type" value="Transcribed_RNA"/>
</dbReference>
<evidence type="ECO:0000256" key="10">
    <source>
        <dbReference type="SAM" id="Phobius"/>
    </source>
</evidence>
<evidence type="ECO:0000256" key="9">
    <source>
        <dbReference type="ARBA" id="ARBA00023136"/>
    </source>
</evidence>
<comment type="similarity">
    <text evidence="2">Belongs to the SWEET sugar transporter family.</text>
</comment>
<evidence type="ECO:0000256" key="4">
    <source>
        <dbReference type="ARBA" id="ARBA00022475"/>
    </source>
</evidence>
<reference evidence="11" key="1">
    <citation type="submission" date="2014-09" db="EMBL/GenBank/DDBJ databases">
        <authorList>
            <person name="Magalhaes I.L.F."/>
            <person name="Oliveira U."/>
            <person name="Santos F.R."/>
            <person name="Vidigal T.H.D.A."/>
            <person name="Brescovit A.D."/>
            <person name="Santos A.J."/>
        </authorList>
    </citation>
    <scope>NUCLEOTIDE SEQUENCE</scope>
    <source>
        <tissue evidence="11">Shoot tissue taken approximately 20 cm above the soil surface</tissue>
    </source>
</reference>
<dbReference type="InterPro" id="IPR047664">
    <property type="entry name" value="SWEET"/>
</dbReference>
<dbReference type="AlphaFoldDB" id="A0A0A9DLT5"/>
<dbReference type="GO" id="GO:0051119">
    <property type="term" value="F:sugar transmembrane transporter activity"/>
    <property type="evidence" value="ECO:0007669"/>
    <property type="project" value="InterPro"/>
</dbReference>
<dbReference type="Gene3D" id="1.20.1280.290">
    <property type="match status" value="1"/>
</dbReference>
<evidence type="ECO:0000256" key="6">
    <source>
        <dbReference type="ARBA" id="ARBA00022692"/>
    </source>
</evidence>
<comment type="subcellular location">
    <subcellularLocation>
        <location evidence="1">Cell membrane</location>
        <topology evidence="1">Multi-pass membrane protein</topology>
    </subcellularLocation>
</comment>
<evidence type="ECO:0008006" key="12">
    <source>
        <dbReference type="Google" id="ProtNLM"/>
    </source>
</evidence>
<dbReference type="PANTHER" id="PTHR10791">
    <property type="entry name" value="RAG1-ACTIVATING PROTEIN 1"/>
    <property type="match status" value="1"/>
</dbReference>
<dbReference type="Pfam" id="PF03083">
    <property type="entry name" value="MtN3_slv"/>
    <property type="match status" value="1"/>
</dbReference>
<reference evidence="11" key="2">
    <citation type="journal article" date="2015" name="Data Brief">
        <title>Shoot transcriptome of the giant reed, Arundo donax.</title>
        <authorList>
            <person name="Barrero R.A."/>
            <person name="Guerrero F.D."/>
            <person name="Moolhuijzen P."/>
            <person name="Goolsby J.A."/>
            <person name="Tidwell J."/>
            <person name="Bellgard S.E."/>
            <person name="Bellgard M.I."/>
        </authorList>
    </citation>
    <scope>NUCLEOTIDE SEQUENCE</scope>
    <source>
        <tissue evidence="11">Shoot tissue taken approximately 20 cm above the soil surface</tissue>
    </source>
</reference>
<dbReference type="InterPro" id="IPR004316">
    <property type="entry name" value="SWEET_rpt"/>
</dbReference>
<name>A0A0A9DLT5_ARUDO</name>
<dbReference type="PANTHER" id="PTHR10791:SF241">
    <property type="entry name" value="BIDIRECTIONAL SUGAR TRANSPORTER SWEET1A"/>
    <property type="match status" value="1"/>
</dbReference>
<organism evidence="11">
    <name type="scientific">Arundo donax</name>
    <name type="common">Giant reed</name>
    <name type="synonym">Donax arundinaceus</name>
    <dbReference type="NCBI Taxonomy" id="35708"/>
    <lineage>
        <taxon>Eukaryota</taxon>
        <taxon>Viridiplantae</taxon>
        <taxon>Streptophyta</taxon>
        <taxon>Embryophyta</taxon>
        <taxon>Tracheophyta</taxon>
        <taxon>Spermatophyta</taxon>
        <taxon>Magnoliopsida</taxon>
        <taxon>Liliopsida</taxon>
        <taxon>Poales</taxon>
        <taxon>Poaceae</taxon>
        <taxon>PACMAD clade</taxon>
        <taxon>Arundinoideae</taxon>
        <taxon>Arundineae</taxon>
        <taxon>Arundo</taxon>
    </lineage>
</organism>
<keyword evidence="9 10" id="KW-0472">Membrane</keyword>
<evidence type="ECO:0000256" key="3">
    <source>
        <dbReference type="ARBA" id="ARBA00022448"/>
    </source>
</evidence>
<keyword evidence="4" id="KW-1003">Cell membrane</keyword>
<dbReference type="GO" id="GO:0005886">
    <property type="term" value="C:plasma membrane"/>
    <property type="evidence" value="ECO:0007669"/>
    <property type="project" value="UniProtKB-SubCell"/>
</dbReference>
<evidence type="ECO:0000256" key="1">
    <source>
        <dbReference type="ARBA" id="ARBA00004651"/>
    </source>
</evidence>
<protein>
    <recommendedName>
        <fullName evidence="12">Sugar transporter SWEET1</fullName>
    </recommendedName>
</protein>
<proteinExistence type="inferred from homology"/>
<evidence type="ECO:0000256" key="7">
    <source>
        <dbReference type="ARBA" id="ARBA00022737"/>
    </source>
</evidence>
<keyword evidence="5" id="KW-0762">Sugar transport</keyword>
<evidence type="ECO:0000256" key="5">
    <source>
        <dbReference type="ARBA" id="ARBA00022597"/>
    </source>
</evidence>
<evidence type="ECO:0000256" key="8">
    <source>
        <dbReference type="ARBA" id="ARBA00022989"/>
    </source>
</evidence>
<keyword evidence="8 10" id="KW-1133">Transmembrane helix</keyword>
<keyword evidence="3" id="KW-0813">Transport</keyword>
<sequence>MYASPLSIMRLVIKTKSVEFMPFLLSLSVFLCGTSWFIYGLLGRDPFIAVRLSPWSMHLSLVSTCPSFNAGKINTPTRIQSGAGRTWVLPVRWVLGNHCTALSPFETVSG</sequence>
<keyword evidence="6 10" id="KW-0812">Transmembrane</keyword>
<evidence type="ECO:0000313" key="11">
    <source>
        <dbReference type="EMBL" id="JAD87613.1"/>
    </source>
</evidence>
<feature type="transmembrane region" description="Helical" evidence="10">
    <location>
        <begin position="20"/>
        <end position="42"/>
    </location>
</feature>
<accession>A0A0A9DLT5</accession>
<keyword evidence="7" id="KW-0677">Repeat</keyword>